<name>A0A4R0N9D2_9SPHI</name>
<reference evidence="3 4" key="1">
    <citation type="submission" date="2019-02" db="EMBL/GenBank/DDBJ databases">
        <title>Pedobacter sp. RP-1-14 sp. nov., isolated from Arctic soil.</title>
        <authorList>
            <person name="Dahal R.H."/>
        </authorList>
    </citation>
    <scope>NUCLEOTIDE SEQUENCE [LARGE SCALE GENOMIC DNA]</scope>
    <source>
        <strain evidence="3 4">RP-1-14</strain>
    </source>
</reference>
<dbReference type="PANTHER" id="PTHR23028">
    <property type="entry name" value="ACETYLTRANSFERASE"/>
    <property type="match status" value="1"/>
</dbReference>
<evidence type="ECO:0000256" key="1">
    <source>
        <dbReference type="SAM" id="Phobius"/>
    </source>
</evidence>
<feature type="transmembrane region" description="Helical" evidence="1">
    <location>
        <begin position="315"/>
        <end position="341"/>
    </location>
</feature>
<organism evidence="3 4">
    <name type="scientific">Pedobacter psychroterrae</name>
    <dbReference type="NCBI Taxonomy" id="2530453"/>
    <lineage>
        <taxon>Bacteria</taxon>
        <taxon>Pseudomonadati</taxon>
        <taxon>Bacteroidota</taxon>
        <taxon>Sphingobacteriia</taxon>
        <taxon>Sphingobacteriales</taxon>
        <taxon>Sphingobacteriaceae</taxon>
        <taxon>Pedobacter</taxon>
    </lineage>
</organism>
<accession>A0A4R0N9D2</accession>
<dbReference type="InterPro" id="IPR002656">
    <property type="entry name" value="Acyl_transf_3_dom"/>
</dbReference>
<feature type="transmembrane region" description="Helical" evidence="1">
    <location>
        <begin position="278"/>
        <end position="295"/>
    </location>
</feature>
<feature type="transmembrane region" description="Helical" evidence="1">
    <location>
        <begin position="83"/>
        <end position="102"/>
    </location>
</feature>
<evidence type="ECO:0000313" key="3">
    <source>
        <dbReference type="EMBL" id="TCC96809.1"/>
    </source>
</evidence>
<dbReference type="RefSeq" id="WP_131598043.1">
    <property type="nucleotide sequence ID" value="NZ_SJSL01000010.1"/>
</dbReference>
<evidence type="ECO:0000313" key="4">
    <source>
        <dbReference type="Proteomes" id="UP000293347"/>
    </source>
</evidence>
<keyword evidence="3" id="KW-0012">Acyltransferase</keyword>
<feature type="transmembrane region" description="Helical" evidence="1">
    <location>
        <begin position="7"/>
        <end position="26"/>
    </location>
</feature>
<dbReference type="GO" id="GO:0016747">
    <property type="term" value="F:acyltransferase activity, transferring groups other than amino-acyl groups"/>
    <property type="evidence" value="ECO:0007669"/>
    <property type="project" value="InterPro"/>
</dbReference>
<dbReference type="Pfam" id="PF01757">
    <property type="entry name" value="Acyl_transf_3"/>
    <property type="match status" value="1"/>
</dbReference>
<dbReference type="OrthoDB" id="290051at2"/>
<dbReference type="AlphaFoldDB" id="A0A4R0N9D2"/>
<dbReference type="InterPro" id="IPR050879">
    <property type="entry name" value="Acyltransferase_3"/>
</dbReference>
<feature type="transmembrane region" description="Helical" evidence="1">
    <location>
        <begin position="38"/>
        <end position="62"/>
    </location>
</feature>
<evidence type="ECO:0000259" key="2">
    <source>
        <dbReference type="Pfam" id="PF01757"/>
    </source>
</evidence>
<gene>
    <name evidence="3" type="ORF">EZ437_20700</name>
</gene>
<proteinExistence type="predicted"/>
<keyword evidence="1" id="KW-1133">Transmembrane helix</keyword>
<dbReference type="Proteomes" id="UP000293347">
    <property type="component" value="Unassembled WGS sequence"/>
</dbReference>
<feature type="transmembrane region" description="Helical" evidence="1">
    <location>
        <begin position="249"/>
        <end position="266"/>
    </location>
</feature>
<keyword evidence="1" id="KW-0472">Membrane</keyword>
<comment type="caution">
    <text evidence="3">The sequence shown here is derived from an EMBL/GenBank/DDBJ whole genome shotgun (WGS) entry which is preliminary data.</text>
</comment>
<feature type="domain" description="Acyltransferase 3" evidence="2">
    <location>
        <begin position="8"/>
        <end position="336"/>
    </location>
</feature>
<feature type="transmembrane region" description="Helical" evidence="1">
    <location>
        <begin position="220"/>
        <end position="237"/>
    </location>
</feature>
<keyword evidence="3" id="KW-0808">Transferase</keyword>
<keyword evidence="1" id="KW-0812">Transmembrane</keyword>
<dbReference type="GO" id="GO:0000271">
    <property type="term" value="P:polysaccharide biosynthetic process"/>
    <property type="evidence" value="ECO:0007669"/>
    <property type="project" value="TreeGrafter"/>
</dbReference>
<sequence>MKFGLVQVLRGVAAILVIIYHFLAHIEKNFHQTLYNHILKFGLVGVDFFFVLSGFIITYVHYKDLISKKGSKLFFKKRFIRIYPLYWLIAAMSVVIFIFFTPNRMKAEGLTMDLSSPYILTSLLQSFLLIPQKGLYLVGVAWTLSYEVLFYLLFGLGIKLGYRFSKMALLTWFLLIVCNALFIHSANFYIEFLLNPIIIEFMMGCLVAYAIIHRLKIADWLLYILLFLLIIASGYFLQFDGLRLERNVWYVLLLGTMFSIVTYTAVRTDIKYPKLRYPAIALLLGDASYSIYLFHQTLYNILLRGYQKITTIIPLSLSVVLISMLVITLTLAISIAIHIYIEKKILRYLKGQTPRSTLSS</sequence>
<dbReference type="PANTHER" id="PTHR23028:SF131">
    <property type="entry name" value="BLR2367 PROTEIN"/>
    <property type="match status" value="1"/>
</dbReference>
<dbReference type="GO" id="GO:0016020">
    <property type="term" value="C:membrane"/>
    <property type="evidence" value="ECO:0007669"/>
    <property type="project" value="TreeGrafter"/>
</dbReference>
<dbReference type="EMBL" id="SJSL01000010">
    <property type="protein sequence ID" value="TCC96809.1"/>
    <property type="molecule type" value="Genomic_DNA"/>
</dbReference>
<feature type="transmembrane region" description="Helical" evidence="1">
    <location>
        <begin position="192"/>
        <end position="213"/>
    </location>
</feature>
<protein>
    <submittedName>
        <fullName evidence="3">Acyltransferase</fullName>
    </submittedName>
</protein>
<feature type="transmembrane region" description="Helical" evidence="1">
    <location>
        <begin position="134"/>
        <end position="156"/>
    </location>
</feature>
<keyword evidence="4" id="KW-1185">Reference proteome</keyword>
<feature type="transmembrane region" description="Helical" evidence="1">
    <location>
        <begin position="168"/>
        <end position="186"/>
    </location>
</feature>